<evidence type="ECO:0000313" key="1">
    <source>
        <dbReference type="EMBL" id="GMR50600.1"/>
    </source>
</evidence>
<organism evidence="1 2">
    <name type="scientific">Pristionchus mayeri</name>
    <dbReference type="NCBI Taxonomy" id="1317129"/>
    <lineage>
        <taxon>Eukaryota</taxon>
        <taxon>Metazoa</taxon>
        <taxon>Ecdysozoa</taxon>
        <taxon>Nematoda</taxon>
        <taxon>Chromadorea</taxon>
        <taxon>Rhabditida</taxon>
        <taxon>Rhabditina</taxon>
        <taxon>Diplogasteromorpha</taxon>
        <taxon>Diplogasteroidea</taxon>
        <taxon>Neodiplogasteridae</taxon>
        <taxon>Pristionchus</taxon>
    </lineage>
</organism>
<dbReference type="EMBL" id="BTRK01000004">
    <property type="protein sequence ID" value="GMR50600.1"/>
    <property type="molecule type" value="Genomic_DNA"/>
</dbReference>
<keyword evidence="2" id="KW-1185">Reference proteome</keyword>
<feature type="non-terminal residue" evidence="1">
    <location>
        <position position="1"/>
    </location>
</feature>
<protein>
    <submittedName>
        <fullName evidence="1">Uncharacterized protein</fullName>
    </submittedName>
</protein>
<accession>A0AAN5CU85</accession>
<reference evidence="2" key="1">
    <citation type="submission" date="2022-10" db="EMBL/GenBank/DDBJ databases">
        <title>Genome assembly of Pristionchus species.</title>
        <authorList>
            <person name="Yoshida K."/>
            <person name="Sommer R.J."/>
        </authorList>
    </citation>
    <scope>NUCLEOTIDE SEQUENCE [LARGE SCALE GENOMIC DNA]</scope>
    <source>
        <strain evidence="2">RS5460</strain>
    </source>
</reference>
<proteinExistence type="predicted"/>
<dbReference type="Proteomes" id="UP001328107">
    <property type="component" value="Unassembled WGS sequence"/>
</dbReference>
<name>A0AAN5CU85_9BILA</name>
<gene>
    <name evidence="1" type="ORF">PMAYCL1PPCAC_20795</name>
</gene>
<dbReference type="AlphaFoldDB" id="A0AAN5CU85"/>
<feature type="non-terminal residue" evidence="1">
    <location>
        <position position="105"/>
    </location>
</feature>
<comment type="caution">
    <text evidence="1">The sequence shown here is derived from an EMBL/GenBank/DDBJ whole genome shotgun (WGS) entry which is preliminary data.</text>
</comment>
<sequence length="105" mass="11889">ISLLVQCFEMNNISFDALISLITKAAMTLHIVIKSADVDQIRRVLASLESERSKRYDNEKFDAISIRSLTYGVIGSIQLTLAHLTEKRNQYKSTDEKPTEEVNLS</sequence>
<evidence type="ECO:0000313" key="2">
    <source>
        <dbReference type="Proteomes" id="UP001328107"/>
    </source>
</evidence>